<dbReference type="Proteomes" id="UP000036045">
    <property type="component" value="Unassembled WGS sequence"/>
</dbReference>
<dbReference type="InterPro" id="IPR017853">
    <property type="entry name" value="GH"/>
</dbReference>
<name>A0A0J1IHY1_NIACI</name>
<dbReference type="SUPFAM" id="SSF51445">
    <property type="entry name" value="(Trans)glycosidases"/>
    <property type="match status" value="1"/>
</dbReference>
<organism evidence="1 3">
    <name type="scientific">Niallia circulans</name>
    <name type="common">Bacillus circulans</name>
    <dbReference type="NCBI Taxonomy" id="1397"/>
    <lineage>
        <taxon>Bacteria</taxon>
        <taxon>Bacillati</taxon>
        <taxon>Bacillota</taxon>
        <taxon>Bacilli</taxon>
        <taxon>Bacillales</taxon>
        <taxon>Bacillaceae</taxon>
        <taxon>Niallia</taxon>
    </lineage>
</organism>
<dbReference type="EMBL" id="JAGTPX010000006">
    <property type="protein sequence ID" value="MBR8669626.1"/>
    <property type="molecule type" value="Genomic_DNA"/>
</dbReference>
<sequence length="114" mass="13724">MKINMRKLSQEIKNKNIIVKPNSSEAGMAYFMDIVINHSATESINFNSFTYDEAILAFNEFYYLPSDEYTDDFSEEDYDNIKNNMWSSYMQTQEFFVRWSQETKKIYCYEDDFI</sequence>
<keyword evidence="3" id="KW-1185">Reference proteome</keyword>
<reference evidence="2" key="2">
    <citation type="submission" date="2021-04" db="EMBL/GenBank/DDBJ databases">
        <title>Genomic analysis of electroactive and textile dye degrading Bacillus circulans strain: DC10 isolated from constructed wetland-microbial fuel cells treating textile dye wastewaters.</title>
        <authorList>
            <person name="Patel D.U."/>
            <person name="Desai C.R."/>
        </authorList>
    </citation>
    <scope>NUCLEOTIDE SEQUENCE</scope>
    <source>
        <strain evidence="2">DC10</strain>
    </source>
</reference>
<evidence type="ECO:0000313" key="1">
    <source>
        <dbReference type="EMBL" id="KLV25599.1"/>
    </source>
</evidence>
<proteinExistence type="predicted"/>
<dbReference type="EMBL" id="LDPH01000015">
    <property type="protein sequence ID" value="KLV25599.1"/>
    <property type="molecule type" value="Genomic_DNA"/>
</dbReference>
<protein>
    <submittedName>
        <fullName evidence="1">Uncharacterized protein</fullName>
    </submittedName>
</protein>
<gene>
    <name evidence="1" type="ORF">ABW02_15665</name>
    <name evidence="2" type="ORF">KD144_08730</name>
</gene>
<comment type="caution">
    <text evidence="1">The sequence shown here is derived from an EMBL/GenBank/DDBJ whole genome shotgun (WGS) entry which is preliminary data.</text>
</comment>
<dbReference type="RefSeq" id="WP_047943231.1">
    <property type="nucleotide sequence ID" value="NZ_CP053316.1"/>
</dbReference>
<accession>A0A0J1IHY1</accession>
<dbReference type="AlphaFoldDB" id="A0A0J1IHY1"/>
<dbReference type="OrthoDB" id="9871776at2"/>
<reference evidence="1 3" key="1">
    <citation type="submission" date="2015-05" db="EMBL/GenBank/DDBJ databases">
        <title>Whole genome sequence and identification of bacterial endophytes from Costus igneus.</title>
        <authorList>
            <person name="Lee Y.P."/>
            <person name="Gan H.M."/>
            <person name="Eng W."/>
            <person name="Wheatley M.S."/>
            <person name="Caraballo A."/>
            <person name="Polter S."/>
            <person name="Savka M.A."/>
            <person name="Hudson A.O."/>
        </authorList>
    </citation>
    <scope>NUCLEOTIDE SEQUENCE [LARGE SCALE GENOMIC DNA]</scope>
    <source>
        <strain evidence="1 3">RIT379</strain>
    </source>
</reference>
<dbReference type="PATRIC" id="fig|1397.4.peg.1322"/>
<evidence type="ECO:0000313" key="2">
    <source>
        <dbReference type="EMBL" id="MBR8669626.1"/>
    </source>
</evidence>
<evidence type="ECO:0000313" key="3">
    <source>
        <dbReference type="Proteomes" id="UP000036045"/>
    </source>
</evidence>